<protein>
    <submittedName>
        <fullName evidence="1">Esterase family protein</fullName>
    </submittedName>
</protein>
<dbReference type="GeneID" id="57658773"/>
<dbReference type="InterPro" id="IPR000801">
    <property type="entry name" value="Esterase-like"/>
</dbReference>
<gene>
    <name evidence="1" type="ORF">HX845_07825</name>
</gene>
<dbReference type="Pfam" id="PF00756">
    <property type="entry name" value="Esterase"/>
    <property type="match status" value="1"/>
</dbReference>
<dbReference type="InterPro" id="IPR050583">
    <property type="entry name" value="Mycobacterial_A85_antigen"/>
</dbReference>
<dbReference type="RefSeq" id="WP_017128402.1">
    <property type="nucleotide sequence ID" value="NZ_JACAOK010000028.1"/>
</dbReference>
<dbReference type="AlphaFoldDB" id="A0A7Y8CD09"/>
<dbReference type="GO" id="GO:0016747">
    <property type="term" value="F:acyltransferase activity, transferring groups other than amino-acyl groups"/>
    <property type="evidence" value="ECO:0007669"/>
    <property type="project" value="TreeGrafter"/>
</dbReference>
<dbReference type="EMBL" id="JACAQE010000002">
    <property type="protein sequence ID" value="NWC13542.1"/>
    <property type="molecule type" value="Genomic_DNA"/>
</dbReference>
<name>A0A7Y8CD09_9PSED</name>
<sequence length="323" mass="36758">MQLAWFDENSRPRTPAKAVLAGLLLSLLLLCGIAPARADMGTIDDTSSIKSKILSKDVKYTVYLPPDYQQSTRSYPILYLLHGGDDGRYNDWFMQDNLGNLLDRLIRAGKIPAMIVVTPDALRNEANQYATFYMNDADGQFRWEDMFFNEFMPDIEKKYRVLKEKRFRAIGGLSMGGFGSLIYAFKHPDSFGAVAVMSAALRTDEQIIDMDTAGYERRYGHGWGVGLQGQARINPHYLAYNALNLLKTLPVEDIRKTRYYLDCGTDDRFFTGNSVLHAEMNKLGVPNRFSTRPGEHNYDFWTSGSENMLTFVGRNFQELKVFP</sequence>
<dbReference type="PANTHER" id="PTHR48098">
    <property type="entry name" value="ENTEROCHELIN ESTERASE-RELATED"/>
    <property type="match status" value="1"/>
</dbReference>
<proteinExistence type="predicted"/>
<dbReference type="PANTHER" id="PTHR48098:SF1">
    <property type="entry name" value="DIACYLGLYCEROL ACYLTRANSFERASE_MYCOLYLTRANSFERASE AG85A"/>
    <property type="match status" value="1"/>
</dbReference>
<accession>A0A7Y8CD09</accession>
<organism evidence="1 2">
    <name type="scientific">Pseudomonas gingeri</name>
    <dbReference type="NCBI Taxonomy" id="117681"/>
    <lineage>
        <taxon>Bacteria</taxon>
        <taxon>Pseudomonadati</taxon>
        <taxon>Pseudomonadota</taxon>
        <taxon>Gammaproteobacteria</taxon>
        <taxon>Pseudomonadales</taxon>
        <taxon>Pseudomonadaceae</taxon>
        <taxon>Pseudomonas</taxon>
    </lineage>
</organism>
<dbReference type="InterPro" id="IPR029058">
    <property type="entry name" value="AB_hydrolase_fold"/>
</dbReference>
<evidence type="ECO:0000313" key="2">
    <source>
        <dbReference type="Proteomes" id="UP000517547"/>
    </source>
</evidence>
<evidence type="ECO:0000313" key="1">
    <source>
        <dbReference type="EMBL" id="NWC13542.1"/>
    </source>
</evidence>
<reference evidence="1 2" key="1">
    <citation type="submission" date="2020-04" db="EMBL/GenBank/DDBJ databases">
        <title>Molecular characterization of pseudomonads from Agaricus bisporus reveal novel blotch 2 pathogens in Western Europe.</title>
        <authorList>
            <person name="Taparia T."/>
            <person name="Krijger M."/>
            <person name="Haynes E."/>
            <person name="Elpinstone J.G."/>
            <person name="Noble R."/>
            <person name="Van Der Wolf J."/>
        </authorList>
    </citation>
    <scope>NUCLEOTIDE SEQUENCE [LARGE SCALE GENOMIC DNA]</scope>
    <source>
        <strain evidence="1 2">IPO3738</strain>
    </source>
</reference>
<dbReference type="Proteomes" id="UP000517547">
    <property type="component" value="Unassembled WGS sequence"/>
</dbReference>
<dbReference type="Gene3D" id="3.40.50.1820">
    <property type="entry name" value="alpha/beta hydrolase"/>
    <property type="match status" value="1"/>
</dbReference>
<dbReference type="SUPFAM" id="SSF53474">
    <property type="entry name" value="alpha/beta-Hydrolases"/>
    <property type="match status" value="1"/>
</dbReference>
<comment type="caution">
    <text evidence="1">The sequence shown here is derived from an EMBL/GenBank/DDBJ whole genome shotgun (WGS) entry which is preliminary data.</text>
</comment>